<dbReference type="Gene3D" id="3.40.50.1820">
    <property type="entry name" value="alpha/beta hydrolase"/>
    <property type="match status" value="1"/>
</dbReference>
<evidence type="ECO:0000313" key="3">
    <source>
        <dbReference type="Proteomes" id="UP000055019"/>
    </source>
</evidence>
<comment type="caution">
    <text evidence="2">The sequence shown here is derived from an EMBL/GenBank/DDBJ whole genome shotgun (WGS) entry which is preliminary data.</text>
</comment>
<proteinExistence type="predicted"/>
<dbReference type="PANTHER" id="PTHR46438">
    <property type="entry name" value="ALPHA/BETA-HYDROLASES SUPERFAMILY PROTEIN"/>
    <property type="match status" value="1"/>
</dbReference>
<keyword evidence="2" id="KW-0378">Hydrolase</keyword>
<organism evidence="2 3">
    <name type="scientific">Caballeronia arvi</name>
    <dbReference type="NCBI Taxonomy" id="1777135"/>
    <lineage>
        <taxon>Bacteria</taxon>
        <taxon>Pseudomonadati</taxon>
        <taxon>Pseudomonadota</taxon>
        <taxon>Betaproteobacteria</taxon>
        <taxon>Burkholderiales</taxon>
        <taxon>Burkholderiaceae</taxon>
        <taxon>Caballeronia</taxon>
    </lineage>
</organism>
<dbReference type="Pfam" id="PF00561">
    <property type="entry name" value="Abhydrolase_1"/>
    <property type="match status" value="1"/>
</dbReference>
<dbReference type="SUPFAM" id="SSF53474">
    <property type="entry name" value="alpha/beta-Hydrolases"/>
    <property type="match status" value="1"/>
</dbReference>
<name>A0A158KI58_9BURK</name>
<dbReference type="Proteomes" id="UP000055019">
    <property type="component" value="Unassembled WGS sequence"/>
</dbReference>
<gene>
    <name evidence="2" type="ORF">AWB74_05798</name>
</gene>
<dbReference type="GO" id="GO:0016787">
    <property type="term" value="F:hydrolase activity"/>
    <property type="evidence" value="ECO:0007669"/>
    <property type="project" value="UniProtKB-KW"/>
</dbReference>
<accession>A0A158KI58</accession>
<dbReference type="PANTHER" id="PTHR46438:SF11">
    <property type="entry name" value="LIPASE-RELATED"/>
    <property type="match status" value="1"/>
</dbReference>
<evidence type="ECO:0000259" key="1">
    <source>
        <dbReference type="Pfam" id="PF00561"/>
    </source>
</evidence>
<dbReference type="InterPro" id="IPR000639">
    <property type="entry name" value="Epox_hydrolase-like"/>
</dbReference>
<evidence type="ECO:0000313" key="2">
    <source>
        <dbReference type="EMBL" id="SAL80828.1"/>
    </source>
</evidence>
<dbReference type="EMBL" id="FCOM02000035">
    <property type="protein sequence ID" value="SAL80828.1"/>
    <property type="molecule type" value="Genomic_DNA"/>
</dbReference>
<dbReference type="InterPro" id="IPR029058">
    <property type="entry name" value="AB_hydrolase_fold"/>
</dbReference>
<dbReference type="AlphaFoldDB" id="A0A158KI58"/>
<keyword evidence="3" id="KW-1185">Reference proteome</keyword>
<dbReference type="InterPro" id="IPR000073">
    <property type="entry name" value="AB_hydrolase_1"/>
</dbReference>
<dbReference type="PRINTS" id="PR00111">
    <property type="entry name" value="ABHYDROLASE"/>
</dbReference>
<dbReference type="PRINTS" id="PR00412">
    <property type="entry name" value="EPOXHYDRLASE"/>
</dbReference>
<feature type="domain" description="AB hydrolase-1" evidence="1">
    <location>
        <begin position="35"/>
        <end position="262"/>
    </location>
</feature>
<reference evidence="2" key="1">
    <citation type="submission" date="2016-01" db="EMBL/GenBank/DDBJ databases">
        <authorList>
            <person name="Peeters C."/>
        </authorList>
    </citation>
    <scope>NUCLEOTIDE SEQUENCE [LARGE SCALE GENOMIC DNA]</scope>
    <source>
        <strain evidence="2">LMG 29317</strain>
    </source>
</reference>
<sequence length="280" mass="30829">MNELKLPGWAEDASRTVTVDGVETHYLELGDGPDLILIHGGGPGADSWGNWRACLPEYAKNFRVIAYDMPGFGRSAKPSPDTYAYDQASRNRHLTGLIETLKLAPVSVIGNSMGGATSLGVCIERPELVGKLVLMGSAGLAISNPDPTAKATLRRYDYTLEAMRAVMQTLTGSRFKVEDEVLQYRHALMQDPAAQAAITRIARSDLTYPEEQIAAVKTPTLVVAGKEDKIAVPARNVRYLELLENSWGVFIPHAGHWVMMETPKLFVDVTTRFLLEDWEE</sequence>
<dbReference type="RefSeq" id="WP_061150112.1">
    <property type="nucleotide sequence ID" value="NZ_FCOM02000035.1"/>
</dbReference>
<protein>
    <submittedName>
        <fullName evidence="2">Alpha/beta hydrolase</fullName>
    </submittedName>
</protein>